<dbReference type="GO" id="GO:0047475">
    <property type="term" value="F:phenylacetate-CoA ligase activity"/>
    <property type="evidence" value="ECO:0007669"/>
    <property type="project" value="UniProtKB-EC"/>
</dbReference>
<evidence type="ECO:0000256" key="2">
    <source>
        <dbReference type="ARBA" id="ARBA00022598"/>
    </source>
</evidence>
<evidence type="ECO:0000259" key="10">
    <source>
        <dbReference type="Pfam" id="PF14535"/>
    </source>
</evidence>
<evidence type="ECO:0000256" key="8">
    <source>
        <dbReference type="ARBA" id="ARBA00075111"/>
    </source>
</evidence>
<dbReference type="PANTHER" id="PTHR43845:SF1">
    <property type="entry name" value="BLR5969 PROTEIN"/>
    <property type="match status" value="1"/>
</dbReference>
<feature type="domain" description="AMP-dependent ligase C-terminal" evidence="10">
    <location>
        <begin position="332"/>
        <end position="425"/>
    </location>
</feature>
<evidence type="ECO:0000256" key="5">
    <source>
        <dbReference type="ARBA" id="ARBA00061566"/>
    </source>
</evidence>
<dbReference type="SUPFAM" id="SSF56801">
    <property type="entry name" value="Acetyl-CoA synthetase-like"/>
    <property type="match status" value="1"/>
</dbReference>
<dbReference type="InterPro" id="IPR028154">
    <property type="entry name" value="AMP-dep_Lig_C"/>
</dbReference>
<keyword evidence="2 11" id="KW-0436">Ligase</keyword>
<evidence type="ECO:0000313" key="12">
    <source>
        <dbReference type="Proteomes" id="UP000198771"/>
    </source>
</evidence>
<evidence type="ECO:0000256" key="3">
    <source>
        <dbReference type="ARBA" id="ARBA00022741"/>
    </source>
</evidence>
<dbReference type="AlphaFoldDB" id="A0A1G6E1P5"/>
<protein>
    <recommendedName>
        <fullName evidence="7">Phenylacetate-coenzyme A ligase</fullName>
        <ecNumber evidence="6">6.2.1.30</ecNumber>
    </recommendedName>
    <alternativeName>
        <fullName evidence="8">Phenylacetyl-CoA ligase</fullName>
    </alternativeName>
</protein>
<dbReference type="InterPro" id="IPR042099">
    <property type="entry name" value="ANL_N_sf"/>
</dbReference>
<dbReference type="GO" id="GO:0000166">
    <property type="term" value="F:nucleotide binding"/>
    <property type="evidence" value="ECO:0007669"/>
    <property type="project" value="UniProtKB-KW"/>
</dbReference>
<dbReference type="OrthoDB" id="5484550at2"/>
<dbReference type="InterPro" id="IPR000873">
    <property type="entry name" value="AMP-dep_synth/lig_dom"/>
</dbReference>
<keyword evidence="3" id="KW-0547">Nucleotide-binding</keyword>
<dbReference type="CDD" id="cd05913">
    <property type="entry name" value="PaaK"/>
    <property type="match status" value="1"/>
</dbReference>
<comment type="similarity">
    <text evidence="5">Belongs to the phenylacetyl-CoA ligase family.</text>
</comment>
<dbReference type="InterPro" id="IPR045851">
    <property type="entry name" value="AMP-bd_C_sf"/>
</dbReference>
<gene>
    <name evidence="11" type="ORF">SAMN05660653_02527</name>
</gene>
<keyword evidence="12" id="KW-1185">Reference proteome</keyword>
<comment type="pathway">
    <text evidence="4">Aromatic compound metabolism; phenylacetate degradation.</text>
</comment>
<evidence type="ECO:0000256" key="7">
    <source>
        <dbReference type="ARBA" id="ARBA00068695"/>
    </source>
</evidence>
<dbReference type="InterPro" id="IPR011880">
    <property type="entry name" value="PA_CoA_ligase"/>
</dbReference>
<evidence type="ECO:0000313" key="11">
    <source>
        <dbReference type="EMBL" id="SDB51292.1"/>
    </source>
</evidence>
<name>A0A1G6E1P5_9BACT</name>
<feature type="domain" description="AMP-dependent synthetase/ligase" evidence="9">
    <location>
        <begin position="74"/>
        <end position="282"/>
    </location>
</feature>
<dbReference type="STRING" id="617002.SAMN05660653_02527"/>
<dbReference type="Gene3D" id="3.40.50.12780">
    <property type="entry name" value="N-terminal domain of ligase-like"/>
    <property type="match status" value="1"/>
</dbReference>
<dbReference type="PANTHER" id="PTHR43845">
    <property type="entry name" value="BLR5969 PROTEIN"/>
    <property type="match status" value="1"/>
</dbReference>
<evidence type="ECO:0000259" key="9">
    <source>
        <dbReference type="Pfam" id="PF00501"/>
    </source>
</evidence>
<dbReference type="EC" id="6.2.1.30" evidence="6"/>
<evidence type="ECO:0000256" key="4">
    <source>
        <dbReference type="ARBA" id="ARBA00060591"/>
    </source>
</evidence>
<accession>A0A1G6E1P5</accession>
<comment type="subunit">
    <text evidence="1">Monomer.</text>
</comment>
<dbReference type="EMBL" id="FMXO01000015">
    <property type="protein sequence ID" value="SDB51292.1"/>
    <property type="molecule type" value="Genomic_DNA"/>
</dbReference>
<dbReference type="GO" id="GO:0010124">
    <property type="term" value="P:phenylacetate catabolic process"/>
    <property type="evidence" value="ECO:0007669"/>
    <property type="project" value="InterPro"/>
</dbReference>
<dbReference type="Gene3D" id="3.30.300.30">
    <property type="match status" value="1"/>
</dbReference>
<evidence type="ECO:0000256" key="1">
    <source>
        <dbReference type="ARBA" id="ARBA00011245"/>
    </source>
</evidence>
<dbReference type="Pfam" id="PF14535">
    <property type="entry name" value="AMP-binding_C_2"/>
    <property type="match status" value="1"/>
</dbReference>
<dbReference type="RefSeq" id="WP_092122344.1">
    <property type="nucleotide sequence ID" value="NZ_FMXO01000015.1"/>
</dbReference>
<evidence type="ECO:0000256" key="6">
    <source>
        <dbReference type="ARBA" id="ARBA00066629"/>
    </source>
</evidence>
<dbReference type="FunFam" id="3.40.50.12780:FF:000016">
    <property type="entry name" value="Phenylacetate-coenzyme A ligase"/>
    <property type="match status" value="1"/>
</dbReference>
<dbReference type="Proteomes" id="UP000198771">
    <property type="component" value="Unassembled WGS sequence"/>
</dbReference>
<organism evidence="11 12">
    <name type="scientific">Desulfonatronum thiosulfatophilum</name>
    <dbReference type="NCBI Taxonomy" id="617002"/>
    <lineage>
        <taxon>Bacteria</taxon>
        <taxon>Pseudomonadati</taxon>
        <taxon>Thermodesulfobacteriota</taxon>
        <taxon>Desulfovibrionia</taxon>
        <taxon>Desulfovibrionales</taxon>
        <taxon>Desulfonatronaceae</taxon>
        <taxon>Desulfonatronum</taxon>
    </lineage>
</organism>
<proteinExistence type="inferred from homology"/>
<sequence length="439" mass="49556">MPFIPETTEDKLLEIQTAGLQWTVRHAFEQSPFYRQRMEQAGVHPDNIRSLDDLRLLPFCDAADLQTGYPFPLRSVPFEDIVRIHASSGTTGKRKVLAYTRRDIDDWQDMFARCFELAELTPADRVQIAVGYGLWTAGAGFQLGCERFGAMAVPLGPANSDMHCEMLVDLETTVFCATASMALLMAEELHQRGLIDKVKVRKIILGAERHSDAMRQRIRELLGVEHIFDIYGLTELYGPGTGLDCVLHRGIHYWADYFILEILDPITMQPVPPGEPGEMVITTLRKQAAPLIRYRTHDITRLLPGACPCGVRFPLHDRVLGRTDDMFIYRAVNIYPGQIDDVLSRIPGLGSEYQIHLHHRDDGRDIMTLKVERAPHVDSSGDRALADAVAGEVRRRIMVRSNVDILDYAALPRTERKSKRVYDHRGGVSSFLDHANATQ</sequence>
<reference evidence="11 12" key="1">
    <citation type="submission" date="2016-10" db="EMBL/GenBank/DDBJ databases">
        <authorList>
            <person name="de Groot N.N."/>
        </authorList>
    </citation>
    <scope>NUCLEOTIDE SEQUENCE [LARGE SCALE GENOMIC DNA]</scope>
    <source>
        <strain evidence="11 12">ASO4-2</strain>
    </source>
</reference>
<dbReference type="Pfam" id="PF00501">
    <property type="entry name" value="AMP-binding"/>
    <property type="match status" value="1"/>
</dbReference>